<organism evidence="5 6">
    <name type="scientific">Leptosia nina</name>
    <dbReference type="NCBI Taxonomy" id="320188"/>
    <lineage>
        <taxon>Eukaryota</taxon>
        <taxon>Metazoa</taxon>
        <taxon>Ecdysozoa</taxon>
        <taxon>Arthropoda</taxon>
        <taxon>Hexapoda</taxon>
        <taxon>Insecta</taxon>
        <taxon>Pterygota</taxon>
        <taxon>Neoptera</taxon>
        <taxon>Endopterygota</taxon>
        <taxon>Lepidoptera</taxon>
        <taxon>Glossata</taxon>
        <taxon>Ditrysia</taxon>
        <taxon>Papilionoidea</taxon>
        <taxon>Pieridae</taxon>
        <taxon>Pierinae</taxon>
        <taxon>Leptosia</taxon>
    </lineage>
</organism>
<evidence type="ECO:0000256" key="1">
    <source>
        <dbReference type="PROSITE-ProRule" id="PRU01211"/>
    </source>
</evidence>
<evidence type="ECO:0000313" key="5">
    <source>
        <dbReference type="EMBL" id="CAK1541743.1"/>
    </source>
</evidence>
<dbReference type="InterPro" id="IPR034035">
    <property type="entry name" value="Astacin-like_dom"/>
</dbReference>
<dbReference type="EC" id="3.4.24.-" evidence="2"/>
<keyword evidence="1 2" id="KW-0479">Metal-binding</keyword>
<feature type="binding site" evidence="1">
    <location>
        <position position="216"/>
    </location>
    <ligand>
        <name>Zn(2+)</name>
        <dbReference type="ChEBI" id="CHEBI:29105"/>
        <note>catalytic</note>
    </ligand>
</feature>
<keyword evidence="1 2" id="KW-0862">Zinc</keyword>
<dbReference type="GO" id="GO:0006508">
    <property type="term" value="P:proteolysis"/>
    <property type="evidence" value="ECO:0007669"/>
    <property type="project" value="UniProtKB-KW"/>
</dbReference>
<dbReference type="Pfam" id="PF01400">
    <property type="entry name" value="Astacin"/>
    <property type="match status" value="2"/>
</dbReference>
<feature type="active site" evidence="1">
    <location>
        <position position="213"/>
    </location>
</feature>
<dbReference type="Gene3D" id="3.40.390.10">
    <property type="entry name" value="Collagenase (Catalytic Domain)"/>
    <property type="match status" value="3"/>
</dbReference>
<proteinExistence type="predicted"/>
<dbReference type="InterPro" id="IPR001506">
    <property type="entry name" value="Peptidase_M12A"/>
</dbReference>
<protein>
    <recommendedName>
        <fullName evidence="2">Metalloendopeptidase</fullName>
        <ecNumber evidence="2">3.4.24.-</ecNumber>
    </recommendedName>
</protein>
<keyword evidence="1 2" id="KW-0378">Hydrolase</keyword>
<evidence type="ECO:0000313" key="6">
    <source>
        <dbReference type="Proteomes" id="UP001497472"/>
    </source>
</evidence>
<dbReference type="CDD" id="cd04280">
    <property type="entry name" value="ZnMc_astacin_like"/>
    <property type="match status" value="1"/>
</dbReference>
<feature type="binding site" evidence="1">
    <location>
        <position position="212"/>
    </location>
    <ligand>
        <name>Zn(2+)</name>
        <dbReference type="ChEBI" id="CHEBI:29105"/>
        <note>catalytic</note>
    </ligand>
</feature>
<sequence>MKDCVNTKVIEKKRQDTLEICRLFEEQNMLENKGRARQKREVEDKGNGLNNEDLRRVEKIVDKLYDDVNEDGRWVKLDNRRFNFAPASLLGPETKENEAKTLIDTNTNKMPWIKKWYHGIVPYFIDANTYDVQLAELITKAFDYFEKVTCIRLQRLRSRPIDKQSLQSVEWLYITNPSGIRQCVHSNERKPNNGVQMVVIGYDCMSLGEIVHELMHILGFSHEHNRPDRDRHITILWDNIKAYLWYKKYFSLRQEDPLLSLPYDYVSVLHYPPRAFSKNGQFTITAEKGIKIGQREGLSEIDLQKVAMVYNGECSERNKEYLLETCPSVINTKYDQETATPEEIDDYFRERIWPFSIINYKFRDDMEFTTEEKDNIQAVMRHIEKETCIEFRDLNAYKGSSEKEEKSKERLEDARSSEKLTQDTTISLDISNNTLKGNLPTRANVRMTYRIRNTTKVPFREMDNEILDDDTDLDKVKISKPKPKRIKRNTAISPSRRHAANILTLVRTAEPGCECHSPGRPNGHKVLAINGDCFNSVNDLLHFFVHLLGLDHQHNMHDRDSFLKILWDNLTPRTNFFYFLIPIALDNSDAVSIALRIVLEIKSEMSRKLPPAASAGFSYDYQSVMHYPWLQIKDGVTNIMYPIWNIRSVIKGRCNNQMFFLERWMGDGSLAGPQLHRCAKVESDLQGPVFSTE</sequence>
<dbReference type="InterPro" id="IPR006026">
    <property type="entry name" value="Peptidase_Metallo"/>
</dbReference>
<feature type="region of interest" description="Disordered" evidence="3">
    <location>
        <begin position="399"/>
        <end position="420"/>
    </location>
</feature>
<feature type="binding site" evidence="1">
    <location>
        <position position="222"/>
    </location>
    <ligand>
        <name>Zn(2+)</name>
        <dbReference type="ChEBI" id="CHEBI:29105"/>
        <note>catalytic</note>
    </ligand>
</feature>
<dbReference type="GO" id="GO:0008270">
    <property type="term" value="F:zinc ion binding"/>
    <property type="evidence" value="ECO:0007669"/>
    <property type="project" value="UniProtKB-UniRule"/>
</dbReference>
<evidence type="ECO:0000256" key="3">
    <source>
        <dbReference type="SAM" id="MobiDB-lite"/>
    </source>
</evidence>
<comment type="caution">
    <text evidence="5">The sequence shown here is derived from an EMBL/GenBank/DDBJ whole genome shotgun (WGS) entry which is preliminary data.</text>
</comment>
<dbReference type="PANTHER" id="PTHR10127">
    <property type="entry name" value="DISCOIDIN, CUB, EGF, LAMININ , AND ZINC METALLOPROTEASE DOMAIN CONTAINING"/>
    <property type="match status" value="1"/>
</dbReference>
<dbReference type="InterPro" id="IPR024079">
    <property type="entry name" value="MetalloPept_cat_dom_sf"/>
</dbReference>
<keyword evidence="1 2" id="KW-0482">Metalloprotease</keyword>
<dbReference type="PRINTS" id="PR00480">
    <property type="entry name" value="ASTACIN"/>
</dbReference>
<feature type="domain" description="Peptidase M12A" evidence="4">
    <location>
        <begin position="108"/>
        <end position="315"/>
    </location>
</feature>
<comment type="caution">
    <text evidence="1">Lacks conserved residue(s) required for the propagation of feature annotation.</text>
</comment>
<gene>
    <name evidence="5" type="ORF">LNINA_LOCUS1700</name>
</gene>
<dbReference type="SMART" id="SM00235">
    <property type="entry name" value="ZnMc"/>
    <property type="match status" value="2"/>
</dbReference>
<name>A0AAV1J034_9NEOP</name>
<dbReference type="EMBL" id="CAVLEF010000002">
    <property type="protein sequence ID" value="CAK1541743.1"/>
    <property type="molecule type" value="Genomic_DNA"/>
</dbReference>
<dbReference type="PROSITE" id="PS51864">
    <property type="entry name" value="ASTACIN"/>
    <property type="match status" value="1"/>
</dbReference>
<dbReference type="PANTHER" id="PTHR10127:SF850">
    <property type="entry name" value="METALLOENDOPEPTIDASE"/>
    <property type="match status" value="1"/>
</dbReference>
<comment type="cofactor">
    <cofactor evidence="1 2">
        <name>Zn(2+)</name>
        <dbReference type="ChEBI" id="CHEBI:29105"/>
    </cofactor>
    <text evidence="1 2">Binds 1 zinc ion per subunit.</text>
</comment>
<dbReference type="GO" id="GO:0004222">
    <property type="term" value="F:metalloendopeptidase activity"/>
    <property type="evidence" value="ECO:0007669"/>
    <property type="project" value="UniProtKB-UniRule"/>
</dbReference>
<reference evidence="5 6" key="1">
    <citation type="submission" date="2023-11" db="EMBL/GenBank/DDBJ databases">
        <authorList>
            <person name="Okamura Y."/>
        </authorList>
    </citation>
    <scope>NUCLEOTIDE SEQUENCE [LARGE SCALE GENOMIC DNA]</scope>
</reference>
<dbReference type="Proteomes" id="UP001497472">
    <property type="component" value="Unassembled WGS sequence"/>
</dbReference>
<keyword evidence="1 2" id="KW-0645">Protease</keyword>
<evidence type="ECO:0000256" key="2">
    <source>
        <dbReference type="RuleBase" id="RU361183"/>
    </source>
</evidence>
<dbReference type="SUPFAM" id="SSF55486">
    <property type="entry name" value="Metalloproteases ('zincins'), catalytic domain"/>
    <property type="match status" value="2"/>
</dbReference>
<accession>A0AAV1J034</accession>
<evidence type="ECO:0000259" key="4">
    <source>
        <dbReference type="PROSITE" id="PS51864"/>
    </source>
</evidence>
<dbReference type="AlphaFoldDB" id="A0AAV1J034"/>
<keyword evidence="6" id="KW-1185">Reference proteome</keyword>